<feature type="region of interest" description="Disordered" evidence="1">
    <location>
        <begin position="446"/>
        <end position="469"/>
    </location>
</feature>
<feature type="compositionally biased region" description="Low complexity" evidence="1">
    <location>
        <begin position="656"/>
        <end position="671"/>
    </location>
</feature>
<evidence type="ECO:0000313" key="3">
    <source>
        <dbReference type="Proteomes" id="UP001362999"/>
    </source>
</evidence>
<feature type="region of interest" description="Disordered" evidence="1">
    <location>
        <begin position="623"/>
        <end position="671"/>
    </location>
</feature>
<feature type="compositionally biased region" description="Gly residues" evidence="1">
    <location>
        <begin position="640"/>
        <end position="651"/>
    </location>
</feature>
<dbReference type="Proteomes" id="UP001362999">
    <property type="component" value="Unassembled WGS sequence"/>
</dbReference>
<feature type="region of interest" description="Disordered" evidence="1">
    <location>
        <begin position="152"/>
        <end position="172"/>
    </location>
</feature>
<protein>
    <submittedName>
        <fullName evidence="2">Uncharacterized protein</fullName>
    </submittedName>
</protein>
<comment type="caution">
    <text evidence="2">The sequence shown here is derived from an EMBL/GenBank/DDBJ whole genome shotgun (WGS) entry which is preliminary data.</text>
</comment>
<proteinExistence type="predicted"/>
<feature type="region of interest" description="Disordered" evidence="1">
    <location>
        <begin position="1"/>
        <end position="41"/>
    </location>
</feature>
<feature type="region of interest" description="Disordered" evidence="1">
    <location>
        <begin position="699"/>
        <end position="727"/>
    </location>
</feature>
<feature type="compositionally biased region" description="Basic and acidic residues" evidence="1">
    <location>
        <begin position="710"/>
        <end position="719"/>
    </location>
</feature>
<feature type="compositionally biased region" description="Low complexity" evidence="1">
    <location>
        <begin position="1"/>
        <end position="27"/>
    </location>
</feature>
<name>A0AAV9ZNB2_9AGAR</name>
<keyword evidence="3" id="KW-1185">Reference proteome</keyword>
<feature type="compositionally biased region" description="Acidic residues" evidence="1">
    <location>
        <begin position="324"/>
        <end position="342"/>
    </location>
</feature>
<dbReference type="AlphaFoldDB" id="A0AAV9ZNB2"/>
<sequence>MPASSPSSIPISSPTSPSMPSPTSQSQYTFSTPPGLGMLQGPATFAERQTRAVEWGALMERRRKAGERAMVDAREAEMRREAGERWVREWGAPVGRGVRVWGRMMVPLQQRLSQTGDGGEMEMEVERVGKEEEDVDAPAEDEVEMDIIVESEGEGEVERMSPSPEEMSPEEEYGRMRRRSPLCIVSVPVSPVALPDSQEKEEQPGEVGTEKGLLGKPEGEGPEYEMPPSPSPPQPQMGVGYVQAQAPDDDLGPDPATRMNTGWGPWKIACRMRVWDVRQRYTSGLIRSLVAQEADDYFSARGLPHPDALLFMDEEYYDWELEDSASEAEDGESGEDEGESSFEVDPQQSFAMEPRSPSAGPPDEKDVSGTDGEMDLSGNGNGMGGVLSSFYVAPSPPPSPQDIHAHGTMSGHGQGFSQQQMIPLPLPPPPLASVRVPALRHLFTDIPISPSEGSARGRGTPVDPSRKAVWTGGTAEDFEAAFMGAGAGRGTLERRLPHPKPRPHPMYLAMTRAAEEGVPYGNVDGVSEGGELQLPQLPRIRDPGEMLPMRGAFAFRGEGEEEGSTPEERRERQRQELVAALEPDEAVWQEFLKSVGVENTAAAASSSVGRADDADAMDVDLPRTLRIGSDSDIDYDEESGGGGGGTSGGVALGLRSAGNSSMNSSSNGSMLSSGMEMGMGMFGMAMGVMGMGGWFSGPPSPPVPVTVGDVGDRERDRESSLSFALGV</sequence>
<evidence type="ECO:0000256" key="1">
    <source>
        <dbReference type="SAM" id="MobiDB-lite"/>
    </source>
</evidence>
<accession>A0AAV9ZNB2</accession>
<evidence type="ECO:0000313" key="2">
    <source>
        <dbReference type="EMBL" id="KAK6987561.1"/>
    </source>
</evidence>
<feature type="compositionally biased region" description="Pro residues" evidence="1">
    <location>
        <begin position="225"/>
        <end position="235"/>
    </location>
</feature>
<organism evidence="2 3">
    <name type="scientific">Favolaschia claudopus</name>
    <dbReference type="NCBI Taxonomy" id="2862362"/>
    <lineage>
        <taxon>Eukaryota</taxon>
        <taxon>Fungi</taxon>
        <taxon>Dikarya</taxon>
        <taxon>Basidiomycota</taxon>
        <taxon>Agaricomycotina</taxon>
        <taxon>Agaricomycetes</taxon>
        <taxon>Agaricomycetidae</taxon>
        <taxon>Agaricales</taxon>
        <taxon>Marasmiineae</taxon>
        <taxon>Mycenaceae</taxon>
        <taxon>Favolaschia</taxon>
    </lineage>
</organism>
<dbReference type="EMBL" id="JAWWNJ010000131">
    <property type="protein sequence ID" value="KAK6987561.1"/>
    <property type="molecule type" value="Genomic_DNA"/>
</dbReference>
<reference evidence="2 3" key="1">
    <citation type="journal article" date="2024" name="J Genomics">
        <title>Draft genome sequencing and assembly of Favolaschia claudopus CIRM-BRFM 2984 isolated from oak limbs.</title>
        <authorList>
            <person name="Navarro D."/>
            <person name="Drula E."/>
            <person name="Chaduli D."/>
            <person name="Cazenave R."/>
            <person name="Ahrendt S."/>
            <person name="Wang J."/>
            <person name="Lipzen A."/>
            <person name="Daum C."/>
            <person name="Barry K."/>
            <person name="Grigoriev I.V."/>
            <person name="Favel A."/>
            <person name="Rosso M.N."/>
            <person name="Martin F."/>
        </authorList>
    </citation>
    <scope>NUCLEOTIDE SEQUENCE [LARGE SCALE GENOMIC DNA]</scope>
    <source>
        <strain evidence="2 3">CIRM-BRFM 2984</strain>
    </source>
</reference>
<gene>
    <name evidence="2" type="ORF">R3P38DRAFT_2574777</name>
</gene>
<feature type="region of interest" description="Disordered" evidence="1">
    <location>
        <begin position="324"/>
        <end position="424"/>
    </location>
</feature>
<feature type="region of interest" description="Disordered" evidence="1">
    <location>
        <begin position="191"/>
        <end position="237"/>
    </location>
</feature>